<reference evidence="2" key="1">
    <citation type="journal article" date="2019" name="Int. J. Syst. Evol. Microbiol.">
        <title>The Global Catalogue of Microorganisms (GCM) 10K type strain sequencing project: providing services to taxonomists for standard genome sequencing and annotation.</title>
        <authorList>
            <consortium name="The Broad Institute Genomics Platform"/>
            <consortium name="The Broad Institute Genome Sequencing Center for Infectious Disease"/>
            <person name="Wu L."/>
            <person name="Ma J."/>
        </authorList>
    </citation>
    <scope>NUCLEOTIDE SEQUENCE [LARGE SCALE GENOMIC DNA]</scope>
    <source>
        <strain evidence="2">NBRC 104970</strain>
    </source>
</reference>
<protein>
    <submittedName>
        <fullName evidence="1">Uncharacterized protein</fullName>
    </submittedName>
</protein>
<accession>A0ABQ6BRV1</accession>
<keyword evidence="2" id="KW-1185">Reference proteome</keyword>
<dbReference type="Proteomes" id="UP001156836">
    <property type="component" value="Unassembled WGS sequence"/>
</dbReference>
<evidence type="ECO:0000313" key="2">
    <source>
        <dbReference type="Proteomes" id="UP001156836"/>
    </source>
</evidence>
<comment type="caution">
    <text evidence="1">The sequence shown here is derived from an EMBL/GenBank/DDBJ whole genome shotgun (WGS) entry which is preliminary data.</text>
</comment>
<sequence>MRPARAREPPGPRHPILATRFAARWATAWRSGLSRGGSSGRHALMHHIGAISRQFATAPSNGGTAIWRMSLPARPPYFGYRPLPLGRAACAPPPPTTHAAIAFACSSSTPGCRTR</sequence>
<gene>
    <name evidence="1" type="ORF">GCM10007860_15110</name>
</gene>
<proteinExistence type="predicted"/>
<organism evidence="1 2">
    <name type="scientific">Chitiniphilus shinanonensis</name>
    <dbReference type="NCBI Taxonomy" id="553088"/>
    <lineage>
        <taxon>Bacteria</taxon>
        <taxon>Pseudomonadati</taxon>
        <taxon>Pseudomonadota</taxon>
        <taxon>Betaproteobacteria</taxon>
        <taxon>Neisseriales</taxon>
        <taxon>Chitinibacteraceae</taxon>
        <taxon>Chitiniphilus</taxon>
    </lineage>
</organism>
<dbReference type="EMBL" id="BSOZ01000017">
    <property type="protein sequence ID" value="GLS04364.1"/>
    <property type="molecule type" value="Genomic_DNA"/>
</dbReference>
<evidence type="ECO:0000313" key="1">
    <source>
        <dbReference type="EMBL" id="GLS04364.1"/>
    </source>
</evidence>
<name>A0ABQ6BRV1_9NEIS</name>